<name>K9HJ02_9PROT</name>
<dbReference type="EMBL" id="ANHY01000008">
    <property type="protein sequence ID" value="EKV30363.1"/>
    <property type="molecule type" value="Genomic_DNA"/>
</dbReference>
<dbReference type="RefSeq" id="WP_009540430.1">
    <property type="nucleotide sequence ID" value="NZ_ANHY01000008.1"/>
</dbReference>
<gene>
    <name evidence="1" type="ORF">C882_4322</name>
</gene>
<dbReference type="Proteomes" id="UP000009881">
    <property type="component" value="Unassembled WGS sequence"/>
</dbReference>
<reference evidence="1 2" key="1">
    <citation type="journal article" date="2013" name="Genome Announc.">
        <title>Draft Genome Sequence of an Alphaproteobacterium, Caenispirillum salinarum AK4(T), Isolated from a Solar Saltern.</title>
        <authorList>
            <person name="Khatri I."/>
            <person name="Singh A."/>
            <person name="Korpole S."/>
            <person name="Pinnaka A.K."/>
            <person name="Subramanian S."/>
        </authorList>
    </citation>
    <scope>NUCLEOTIDE SEQUENCE [LARGE SCALE GENOMIC DNA]</scope>
    <source>
        <strain evidence="1 2">AK4</strain>
    </source>
</reference>
<keyword evidence="2" id="KW-1185">Reference proteome</keyword>
<dbReference type="AlphaFoldDB" id="K9HJ02"/>
<evidence type="ECO:0000313" key="1">
    <source>
        <dbReference type="EMBL" id="EKV30363.1"/>
    </source>
</evidence>
<evidence type="ECO:0000313" key="2">
    <source>
        <dbReference type="Proteomes" id="UP000009881"/>
    </source>
</evidence>
<dbReference type="OrthoDB" id="7365083at2"/>
<sequence length="89" mass="9264">MSDRNKPLPPTIQAAVAAVKKAKSRQTEETARGPGEQLCNKCGAVFRWTRSDAASGRGALVARLVKGSQTCDCGYGKATTAGGRRRGGA</sequence>
<organism evidence="1 2">
    <name type="scientific">Caenispirillum salinarum AK4</name>
    <dbReference type="NCBI Taxonomy" id="1238182"/>
    <lineage>
        <taxon>Bacteria</taxon>
        <taxon>Pseudomonadati</taxon>
        <taxon>Pseudomonadota</taxon>
        <taxon>Alphaproteobacteria</taxon>
        <taxon>Rhodospirillales</taxon>
        <taxon>Novispirillaceae</taxon>
        <taxon>Caenispirillum</taxon>
    </lineage>
</organism>
<comment type="caution">
    <text evidence="1">The sequence shown here is derived from an EMBL/GenBank/DDBJ whole genome shotgun (WGS) entry which is preliminary data.</text>
</comment>
<proteinExistence type="predicted"/>
<accession>K9HJ02</accession>
<dbReference type="STRING" id="1238182.C882_4322"/>
<protein>
    <submittedName>
        <fullName evidence="1">Uncharacterized protein</fullName>
    </submittedName>
</protein>